<accession>A0ABS1DLH7</accession>
<keyword evidence="3" id="KW-1185">Reference proteome</keyword>
<sequence length="63" mass="6419">MAPNLAERSARRAGAGAPGTLPDDAPAETRRLAAYLRGADARTLEQEELDPVSPCAADADAAG</sequence>
<proteinExistence type="predicted"/>
<feature type="region of interest" description="Disordered" evidence="1">
    <location>
        <begin position="1"/>
        <end position="29"/>
    </location>
</feature>
<dbReference type="EMBL" id="NRRL01000102">
    <property type="protein sequence ID" value="MBK1670594.1"/>
    <property type="molecule type" value="Genomic_DNA"/>
</dbReference>
<organism evidence="2 3">
    <name type="scientific">Rhodovibrio sodomensis</name>
    <dbReference type="NCBI Taxonomy" id="1088"/>
    <lineage>
        <taxon>Bacteria</taxon>
        <taxon>Pseudomonadati</taxon>
        <taxon>Pseudomonadota</taxon>
        <taxon>Alphaproteobacteria</taxon>
        <taxon>Rhodospirillales</taxon>
        <taxon>Rhodovibrionaceae</taxon>
        <taxon>Rhodovibrio</taxon>
    </lineage>
</organism>
<evidence type="ECO:0000313" key="3">
    <source>
        <dbReference type="Proteomes" id="UP001296873"/>
    </source>
</evidence>
<reference evidence="2 3" key="1">
    <citation type="journal article" date="2020" name="Microorganisms">
        <title>Osmotic Adaptation and Compatible Solute Biosynthesis of Phototrophic Bacteria as Revealed from Genome Analyses.</title>
        <authorList>
            <person name="Imhoff J.F."/>
            <person name="Rahn T."/>
            <person name="Kunzel S."/>
            <person name="Keller A."/>
            <person name="Neulinger S.C."/>
        </authorList>
    </citation>
    <scope>NUCLEOTIDE SEQUENCE [LARGE SCALE GENOMIC DNA]</scope>
    <source>
        <strain evidence="2 3">DSM 9895</strain>
    </source>
</reference>
<dbReference type="Proteomes" id="UP001296873">
    <property type="component" value="Unassembled WGS sequence"/>
</dbReference>
<comment type="caution">
    <text evidence="2">The sequence shown here is derived from an EMBL/GenBank/DDBJ whole genome shotgun (WGS) entry which is preliminary data.</text>
</comment>
<feature type="region of interest" description="Disordered" evidence="1">
    <location>
        <begin position="44"/>
        <end position="63"/>
    </location>
</feature>
<gene>
    <name evidence="2" type="ORF">CKO28_21470</name>
</gene>
<evidence type="ECO:0000313" key="2">
    <source>
        <dbReference type="EMBL" id="MBK1670594.1"/>
    </source>
</evidence>
<evidence type="ECO:0000256" key="1">
    <source>
        <dbReference type="SAM" id="MobiDB-lite"/>
    </source>
</evidence>
<name>A0ABS1DLH7_9PROT</name>
<protein>
    <submittedName>
        <fullName evidence="2">Uncharacterized protein</fullName>
    </submittedName>
</protein>